<feature type="region of interest" description="Disordered" evidence="1">
    <location>
        <begin position="1"/>
        <end position="22"/>
    </location>
</feature>
<dbReference type="GO" id="GO:0090090">
    <property type="term" value="P:negative regulation of canonical Wnt signaling pathway"/>
    <property type="evidence" value="ECO:0007669"/>
    <property type="project" value="InterPro"/>
</dbReference>
<dbReference type="GO" id="GO:1904491">
    <property type="term" value="P:protein localization to ciliary transition zone"/>
    <property type="evidence" value="ECO:0007669"/>
    <property type="project" value="TreeGrafter"/>
</dbReference>
<dbReference type="PANTHER" id="PTHR31043:SF3">
    <property type="entry name" value="NEPHROCYSTIN-4"/>
    <property type="match status" value="1"/>
</dbReference>
<dbReference type="Proteomes" id="UP000694559">
    <property type="component" value="Unplaced"/>
</dbReference>
<reference evidence="2" key="2">
    <citation type="submission" date="2025-09" db="UniProtKB">
        <authorList>
            <consortium name="Ensembl"/>
        </authorList>
    </citation>
    <scope>IDENTIFICATION</scope>
</reference>
<feature type="region of interest" description="Disordered" evidence="1">
    <location>
        <begin position="532"/>
        <end position="551"/>
    </location>
</feature>
<evidence type="ECO:0000313" key="3">
    <source>
        <dbReference type="Proteomes" id="UP000694559"/>
    </source>
</evidence>
<dbReference type="PANTHER" id="PTHR31043">
    <property type="entry name" value="NEPHROCYSTIN-4"/>
    <property type="match status" value="1"/>
</dbReference>
<evidence type="ECO:0000256" key="1">
    <source>
        <dbReference type="SAM" id="MobiDB-lite"/>
    </source>
</evidence>
<dbReference type="GO" id="GO:0036064">
    <property type="term" value="C:ciliary basal body"/>
    <property type="evidence" value="ECO:0007669"/>
    <property type="project" value="TreeGrafter"/>
</dbReference>
<dbReference type="GeneTree" id="ENSGT00510000048827"/>
<protein>
    <submittedName>
        <fullName evidence="2">Nephrocystin 4</fullName>
    </submittedName>
</protein>
<dbReference type="InterPro" id="IPR029775">
    <property type="entry name" value="NPHP4"/>
</dbReference>
<name>A0A8C6XVM5_NAJNA</name>
<keyword evidence="3" id="KW-1185">Reference proteome</keyword>
<dbReference type="GO" id="GO:0097730">
    <property type="term" value="C:non-motile cilium"/>
    <property type="evidence" value="ECO:0007669"/>
    <property type="project" value="InterPro"/>
</dbReference>
<reference evidence="2" key="1">
    <citation type="submission" date="2025-08" db="UniProtKB">
        <authorList>
            <consortium name="Ensembl"/>
        </authorList>
    </citation>
    <scope>IDENTIFICATION</scope>
</reference>
<gene>
    <name evidence="2" type="primary">NPHP4</name>
</gene>
<dbReference type="AlphaFoldDB" id="A0A8C6XVM5"/>
<dbReference type="OrthoDB" id="313446at2759"/>
<organism evidence="2 3">
    <name type="scientific">Naja naja</name>
    <name type="common">Indian cobra</name>
    <dbReference type="NCBI Taxonomy" id="35670"/>
    <lineage>
        <taxon>Eukaryota</taxon>
        <taxon>Metazoa</taxon>
        <taxon>Chordata</taxon>
        <taxon>Craniata</taxon>
        <taxon>Vertebrata</taxon>
        <taxon>Euteleostomi</taxon>
        <taxon>Lepidosauria</taxon>
        <taxon>Squamata</taxon>
        <taxon>Bifurcata</taxon>
        <taxon>Unidentata</taxon>
        <taxon>Episquamata</taxon>
        <taxon>Toxicofera</taxon>
        <taxon>Serpentes</taxon>
        <taxon>Colubroidea</taxon>
        <taxon>Elapidae</taxon>
        <taxon>Elapinae</taxon>
        <taxon>Naja</taxon>
    </lineage>
</organism>
<proteinExistence type="predicted"/>
<dbReference type="GO" id="GO:0097546">
    <property type="term" value="C:ciliary base"/>
    <property type="evidence" value="ECO:0007669"/>
    <property type="project" value="TreeGrafter"/>
</dbReference>
<dbReference type="Ensembl" id="ENSNNAT00000021137.1">
    <property type="protein sequence ID" value="ENSNNAP00000020146.1"/>
    <property type="gene ID" value="ENSNNAG00000013340.1"/>
</dbReference>
<dbReference type="GO" id="GO:0035869">
    <property type="term" value="C:ciliary transition zone"/>
    <property type="evidence" value="ECO:0007669"/>
    <property type="project" value="TreeGrafter"/>
</dbReference>
<feature type="compositionally biased region" description="Polar residues" evidence="1">
    <location>
        <begin position="539"/>
        <end position="551"/>
    </location>
</feature>
<evidence type="ECO:0000313" key="2">
    <source>
        <dbReference type="Ensembl" id="ENSNNAP00000020146.1"/>
    </source>
</evidence>
<accession>A0A8C6XVM5</accession>
<sequence>AGWMRGGKRAGSPEAEVKHPVPPHLVPRMGEWHKIFRQSLTVPPRNVRRPNLPLQQSVPFQCVLKSVHGNALKQKLLENTTEVAFQLHLSLFDVAYRQFFGRTWKSPPRPLKSVLGQPPSVVFNETVYFLTSSCHPGVLMVLEIVATAKGQDVAPQEVGCGFGLLRLFNGKSEPVIWNSEGKGLPLYQGTPRALLHPLLLEPIEKNKYLTVMENTHLQCTLQLHPPLEAIYHLLPENIPVSSGQKVPGILASPEGDSLQKPHLMKTQTWYLDKLTVHLYPSLEKFEEELLVLLMNEQVNSILDGTSLAIQERRLHVGVHNGLCFVQPPQVVVLVPLALPEADRARGSSVSMRRKHGSPLKGSAEGQALILRSRIHLAEMVPHPAFGVVFLLEYVFSVASGPDGKTPSMTSLTAAAYMHSIRWALWQPVLDANPEVVLPLRGGPQRNPHHVLVYKTPPATMSSEEVKQVESGTLAFHFSTSSEERLGRAAKTLGVKRETSLPPKTKSPPVASPSEQFSFLPRGETIRPLSKAQVALSGVRNRQSSTCGRSKL</sequence>
<feature type="region of interest" description="Disordered" evidence="1">
    <location>
        <begin position="495"/>
        <end position="521"/>
    </location>
</feature>